<dbReference type="PROSITE" id="PS00216">
    <property type="entry name" value="SUGAR_TRANSPORT_1"/>
    <property type="match status" value="1"/>
</dbReference>
<dbReference type="GO" id="GO:0003677">
    <property type="term" value="F:DNA binding"/>
    <property type="evidence" value="ECO:0007669"/>
    <property type="project" value="InterPro"/>
</dbReference>
<feature type="transmembrane region" description="Helical" evidence="7">
    <location>
        <begin position="743"/>
        <end position="762"/>
    </location>
</feature>
<feature type="transmembrane region" description="Helical" evidence="7">
    <location>
        <begin position="973"/>
        <end position="993"/>
    </location>
</feature>
<evidence type="ECO:0000313" key="9">
    <source>
        <dbReference type="Proteomes" id="UP000504629"/>
    </source>
</evidence>
<keyword evidence="4 7" id="KW-1133">Transmembrane helix</keyword>
<dbReference type="Pfam" id="PF03184">
    <property type="entry name" value="DDE_1"/>
    <property type="match status" value="1"/>
</dbReference>
<feature type="transmembrane region" description="Helical" evidence="7">
    <location>
        <begin position="942"/>
        <end position="966"/>
    </location>
</feature>
<feature type="transmembrane region" description="Helical" evidence="7">
    <location>
        <begin position="999"/>
        <end position="1020"/>
    </location>
</feature>
<comment type="subcellular location">
    <subcellularLocation>
        <location evidence="2">Membrane</location>
        <topology evidence="2">Multi-pass membrane protein</topology>
    </subcellularLocation>
    <subcellularLocation>
        <location evidence="1">Nucleus</location>
    </subcellularLocation>
</comment>
<dbReference type="AlphaFoldDB" id="A0A6J2KCA9"/>
<feature type="transmembrane region" description="Helical" evidence="7">
    <location>
        <begin position="808"/>
        <end position="826"/>
    </location>
</feature>
<dbReference type="SUPFAM" id="SSF103473">
    <property type="entry name" value="MFS general substrate transporter"/>
    <property type="match status" value="1"/>
</dbReference>
<dbReference type="InterPro" id="IPR036259">
    <property type="entry name" value="MFS_trans_sf"/>
</dbReference>
<feature type="transmembrane region" description="Helical" evidence="7">
    <location>
        <begin position="717"/>
        <end position="736"/>
    </location>
</feature>
<feature type="compositionally biased region" description="Acidic residues" evidence="6">
    <location>
        <begin position="444"/>
        <end position="455"/>
    </location>
</feature>
<dbReference type="OrthoDB" id="10065929at2759"/>
<evidence type="ECO:0000256" key="7">
    <source>
        <dbReference type="SAM" id="Phobius"/>
    </source>
</evidence>
<dbReference type="InterPro" id="IPR005828">
    <property type="entry name" value="MFS_sugar_transport-like"/>
</dbReference>
<gene>
    <name evidence="10" type="primary">LOC114250307</name>
</gene>
<dbReference type="PROSITE" id="PS50850">
    <property type="entry name" value="MFS"/>
    <property type="match status" value="1"/>
</dbReference>
<dbReference type="KEGG" id="bman:114250307"/>
<dbReference type="Gene3D" id="1.20.1250.20">
    <property type="entry name" value="MFS general substrate transporter like domains"/>
    <property type="match status" value="1"/>
</dbReference>
<reference evidence="10" key="1">
    <citation type="submission" date="2025-08" db="UniProtKB">
        <authorList>
            <consortium name="RefSeq"/>
        </authorList>
    </citation>
    <scope>IDENTIFICATION</scope>
    <source>
        <tissue evidence="10">Silk gland</tissue>
    </source>
</reference>
<feature type="transmembrane region" description="Helical" evidence="7">
    <location>
        <begin position="1032"/>
        <end position="1052"/>
    </location>
</feature>
<dbReference type="InterPro" id="IPR036397">
    <property type="entry name" value="RNaseH_sf"/>
</dbReference>
<keyword evidence="5 7" id="KW-0472">Membrane</keyword>
<dbReference type="GeneID" id="114250307"/>
<evidence type="ECO:0000256" key="2">
    <source>
        <dbReference type="ARBA" id="ARBA00004141"/>
    </source>
</evidence>
<dbReference type="Proteomes" id="UP000504629">
    <property type="component" value="Unplaced"/>
</dbReference>
<evidence type="ECO:0000256" key="3">
    <source>
        <dbReference type="ARBA" id="ARBA00022692"/>
    </source>
</evidence>
<dbReference type="GO" id="GO:0022857">
    <property type="term" value="F:transmembrane transporter activity"/>
    <property type="evidence" value="ECO:0007669"/>
    <property type="project" value="InterPro"/>
</dbReference>
<feature type="compositionally biased region" description="Basic and acidic residues" evidence="6">
    <location>
        <begin position="456"/>
        <end position="467"/>
    </location>
</feature>
<dbReference type="Gene3D" id="3.30.420.10">
    <property type="entry name" value="Ribonuclease H-like superfamily/Ribonuclease H"/>
    <property type="match status" value="1"/>
</dbReference>
<feature type="transmembrane region" description="Helical" evidence="7">
    <location>
        <begin position="774"/>
        <end position="796"/>
    </location>
</feature>
<proteinExistence type="predicted"/>
<evidence type="ECO:0000259" key="8">
    <source>
        <dbReference type="PROSITE" id="PS50850"/>
    </source>
</evidence>
<feature type="transmembrane region" description="Helical" evidence="7">
    <location>
        <begin position="1058"/>
        <end position="1079"/>
    </location>
</feature>
<feature type="compositionally biased region" description="Basic residues" evidence="6">
    <location>
        <begin position="489"/>
        <end position="498"/>
    </location>
</feature>
<feature type="domain" description="Major facilitator superfamily (MFS) profile" evidence="8">
    <location>
        <begin position="601"/>
        <end position="1083"/>
    </location>
</feature>
<feature type="compositionally biased region" description="Polar residues" evidence="6">
    <location>
        <begin position="468"/>
        <end position="481"/>
    </location>
</feature>
<dbReference type="PANTHER" id="PTHR24064">
    <property type="entry name" value="SOLUTE CARRIER FAMILY 22 MEMBER"/>
    <property type="match status" value="1"/>
</dbReference>
<feature type="transmembrane region" description="Helical" evidence="7">
    <location>
        <begin position="832"/>
        <end position="850"/>
    </location>
</feature>
<name>A0A6J2KCA9_BOMMA</name>
<dbReference type="InterPro" id="IPR020846">
    <property type="entry name" value="MFS_dom"/>
</dbReference>
<feature type="transmembrane region" description="Helical" evidence="7">
    <location>
        <begin position="910"/>
        <end position="930"/>
    </location>
</feature>
<evidence type="ECO:0000313" key="10">
    <source>
        <dbReference type="RefSeq" id="XP_028039926.1"/>
    </source>
</evidence>
<feature type="compositionally biased region" description="Basic and acidic residues" evidence="6">
    <location>
        <begin position="505"/>
        <end position="517"/>
    </location>
</feature>
<evidence type="ECO:0000256" key="4">
    <source>
        <dbReference type="ARBA" id="ARBA00022989"/>
    </source>
</evidence>
<dbReference type="Pfam" id="PF05225">
    <property type="entry name" value="HTH_psq"/>
    <property type="match status" value="1"/>
</dbReference>
<evidence type="ECO:0000256" key="6">
    <source>
        <dbReference type="SAM" id="MobiDB-lite"/>
    </source>
</evidence>
<dbReference type="SUPFAM" id="SSF46689">
    <property type="entry name" value="Homeodomain-like"/>
    <property type="match status" value="1"/>
</dbReference>
<dbReference type="RefSeq" id="XP_028039926.1">
    <property type="nucleotide sequence ID" value="XM_028184125.1"/>
</dbReference>
<keyword evidence="9" id="KW-1185">Reference proteome</keyword>
<protein>
    <submittedName>
        <fullName evidence="10">Uncharacterized protein LOC114250307</fullName>
    </submittedName>
</protein>
<dbReference type="InterPro" id="IPR009057">
    <property type="entry name" value="Homeodomain-like_sf"/>
</dbReference>
<dbReference type="InterPro" id="IPR007889">
    <property type="entry name" value="HTH_Psq"/>
</dbReference>
<dbReference type="GO" id="GO:0016020">
    <property type="term" value="C:membrane"/>
    <property type="evidence" value="ECO:0007669"/>
    <property type="project" value="UniProtKB-SubCell"/>
</dbReference>
<feature type="region of interest" description="Disordered" evidence="6">
    <location>
        <begin position="443"/>
        <end position="517"/>
    </location>
</feature>
<organism evidence="9 10">
    <name type="scientific">Bombyx mandarina</name>
    <name type="common">Wild silk moth</name>
    <name type="synonym">Wild silkworm</name>
    <dbReference type="NCBI Taxonomy" id="7092"/>
    <lineage>
        <taxon>Eukaryota</taxon>
        <taxon>Metazoa</taxon>
        <taxon>Ecdysozoa</taxon>
        <taxon>Arthropoda</taxon>
        <taxon>Hexapoda</taxon>
        <taxon>Insecta</taxon>
        <taxon>Pterygota</taxon>
        <taxon>Neoptera</taxon>
        <taxon>Endopterygota</taxon>
        <taxon>Lepidoptera</taxon>
        <taxon>Glossata</taxon>
        <taxon>Ditrysia</taxon>
        <taxon>Bombycoidea</taxon>
        <taxon>Bombycidae</taxon>
        <taxon>Bombycinae</taxon>
        <taxon>Bombyx</taxon>
    </lineage>
</organism>
<evidence type="ECO:0000256" key="5">
    <source>
        <dbReference type="ARBA" id="ARBA00023136"/>
    </source>
</evidence>
<accession>A0A6J2KCA9</accession>
<evidence type="ECO:0000256" key="1">
    <source>
        <dbReference type="ARBA" id="ARBA00004123"/>
    </source>
</evidence>
<dbReference type="Pfam" id="PF00083">
    <property type="entry name" value="Sugar_tr"/>
    <property type="match status" value="1"/>
</dbReference>
<dbReference type="InterPro" id="IPR004875">
    <property type="entry name" value="DDE_SF_endonuclease_dom"/>
</dbReference>
<sequence length="1128" mass="127636">MPRVYKPDPRGKRYRKYDENIINEAVAAYANGKFSLKAIAEKYDIDKSVLYRHSVKTMKKQGGQTILTNETEECMIKYINICAEWGCPLDALDLRYIVKTYLDQVGRTVLKFKNNLPGPDFVASFLKRHKNQISQRYSQNIKKKRAEVSPNLIKEYFKELEVSLAGINPSSIINYDETNLTDDPGRKKIITKRGTKYPERVMNSSKSSVSLMIAATADGTLLPPYVVYKAQNLYNTWTENGPPGARYNRTQSGWFDATIFEDWIKSIIIPHFKDKVGKKCLIGDNLSSHLSIETIKLCHEQNISFIFLPANSTHLTQPLDVAFFRPMKIAWRNVVLKWKKTDGKAQSTIPKGCFPRLLNKLMEELRNNSKANIIAGFRKTGIYPINEEEVLSRLPEVQNNEKKTEIEKSVLDLLREMRYGTMNITEPKRKKKLIVIPGRSVASESEDYIETEQEESQQKPKKADLRSKITQNKENTTTNTYDGKENNKHKGKGVGKKTKTQDQNIAEKENKQENGPDTEKILLDAINDFDFVANNSIETMPIMLEDMLLFFVSRSPKKILTFIIFQDAKEQLNKNQNGDADALENILSHVGDMGRYQKLLFLAMMPFGLFFAYIYFVQMFIAATPQRHWCSVPELQHLDMELRRNLSAPGAVTGDWDRCSTYKTNWTRVLETLTPPDPGTPTVPCENGWDFELTDIPYHTVVSERGWVCEKSGYAPTAQAIFFAGSFVGGLLFGWIADNFGRVPALIGSNLVGSIGGIATIFTSGLWDFIACRFLVGMSFDNAFMMIYILVLEYVGPRHRTWVANMSIALYFGTGCLTLPWLALWMGDWRKLLWLTSLPMLIVLFVPFVVPESARWLLTRGRVNKAVEILKTFERVNGTKIPDDVMDDFVVSARQTKQERESLIILFKNGPLRITMILMVVVYMVCAVIFDGLVRLSDAFGLDFFITFTFTSATEIPSVTFVALLLDRWGRRVLTCGPMGISGLLILIAIFVPKGIAQAALAVMARFFINMSYNAAVQWVTELLPTGVRASGSSVLHMSGYVAIVLSPFIVYSERVWTLLPLVILSVIALAGSGVGVVLPETMGRSMPQTMADGERLVRDYSLCWKPKSESSETAQWKNEKEKTHPLV</sequence>
<dbReference type="InterPro" id="IPR005829">
    <property type="entry name" value="Sugar_transporter_CS"/>
</dbReference>
<feature type="transmembrane region" description="Helical" evidence="7">
    <location>
        <begin position="599"/>
        <end position="621"/>
    </location>
</feature>
<dbReference type="GO" id="GO:0005634">
    <property type="term" value="C:nucleus"/>
    <property type="evidence" value="ECO:0007669"/>
    <property type="project" value="UniProtKB-SubCell"/>
</dbReference>
<keyword evidence="3 7" id="KW-0812">Transmembrane</keyword>